<dbReference type="KEGG" id="oac:Oscil6304_3533"/>
<dbReference type="Pfam" id="PF00908">
    <property type="entry name" value="dTDP_sugar_isom"/>
    <property type="match status" value="1"/>
</dbReference>
<dbReference type="InParanoid" id="K9TJR0"/>
<feature type="active site" description="Proton acceptor" evidence="1">
    <location>
        <position position="62"/>
    </location>
</feature>
<feature type="site" description="Participates in a stacking interaction with the thymidine ring of dTDP-4-oxo-6-deoxyglucose" evidence="2">
    <location>
        <position position="138"/>
    </location>
</feature>
<dbReference type="FunCoup" id="K9TJR0">
    <property type="interactions" value="135"/>
</dbReference>
<dbReference type="PANTHER" id="PTHR21047">
    <property type="entry name" value="DTDP-6-DEOXY-D-GLUCOSE-3,5 EPIMERASE"/>
    <property type="match status" value="1"/>
</dbReference>
<sequence>MKIVSTPIQGIYVVETKPFQDERGTFYRAFCDRELDSLLEGKTIRQVNLSRTEAAGAIRGMHFQYPPHAEIKLIRCLKGRVSDVAVDLRQDSSTFLKWYQTELSAANAYMIMIPQGCAHGFQVLEPSSELLYLHTAYYEPKSEGGIRYSDPKINISWPLKATDVSPRDASHPLLSEDFRGIVL</sequence>
<organism evidence="3 4">
    <name type="scientific">Oscillatoria acuminata PCC 6304</name>
    <dbReference type="NCBI Taxonomy" id="56110"/>
    <lineage>
        <taxon>Bacteria</taxon>
        <taxon>Bacillati</taxon>
        <taxon>Cyanobacteriota</taxon>
        <taxon>Cyanophyceae</taxon>
        <taxon>Oscillatoriophycideae</taxon>
        <taxon>Oscillatoriales</taxon>
        <taxon>Oscillatoriaceae</taxon>
        <taxon>Oscillatoria</taxon>
    </lineage>
</organism>
<dbReference type="InterPro" id="IPR014710">
    <property type="entry name" value="RmlC-like_jellyroll"/>
</dbReference>
<dbReference type="InterPro" id="IPR011051">
    <property type="entry name" value="RmlC_Cupin_sf"/>
</dbReference>
<evidence type="ECO:0000313" key="3">
    <source>
        <dbReference type="EMBL" id="AFY83097.1"/>
    </source>
</evidence>
<dbReference type="GO" id="GO:0000271">
    <property type="term" value="P:polysaccharide biosynthetic process"/>
    <property type="evidence" value="ECO:0007669"/>
    <property type="project" value="TreeGrafter"/>
</dbReference>
<dbReference type="HOGENOM" id="CLU_090940_1_1_3"/>
<evidence type="ECO:0000256" key="2">
    <source>
        <dbReference type="PIRSR" id="PIRSR600888-3"/>
    </source>
</evidence>
<dbReference type="AlphaFoldDB" id="K9TJR0"/>
<dbReference type="InterPro" id="IPR000888">
    <property type="entry name" value="RmlC-like"/>
</dbReference>
<dbReference type="GO" id="GO:0008830">
    <property type="term" value="F:dTDP-4-dehydrorhamnose 3,5-epimerase activity"/>
    <property type="evidence" value="ECO:0007669"/>
    <property type="project" value="InterPro"/>
</dbReference>
<feature type="active site" description="Proton donor" evidence="1">
    <location>
        <position position="132"/>
    </location>
</feature>
<proteinExistence type="predicted"/>
<evidence type="ECO:0000313" key="4">
    <source>
        <dbReference type="Proteomes" id="UP000010367"/>
    </source>
</evidence>
<gene>
    <name evidence="3" type="ORF">Oscil6304_3533</name>
</gene>
<dbReference type="STRING" id="56110.Oscil6304_3533"/>
<dbReference type="GO" id="GO:0005829">
    <property type="term" value="C:cytosol"/>
    <property type="evidence" value="ECO:0007669"/>
    <property type="project" value="TreeGrafter"/>
</dbReference>
<dbReference type="CDD" id="cd00438">
    <property type="entry name" value="cupin_RmlC"/>
    <property type="match status" value="1"/>
</dbReference>
<protein>
    <submittedName>
        <fullName evidence="3">dTDP-4-dehydrorhamnose 3,5-epimerase-like enzyme</fullName>
    </submittedName>
</protein>
<dbReference type="SUPFAM" id="SSF51182">
    <property type="entry name" value="RmlC-like cupins"/>
    <property type="match status" value="1"/>
</dbReference>
<dbReference type="OrthoDB" id="9800680at2"/>
<evidence type="ECO:0000256" key="1">
    <source>
        <dbReference type="PIRSR" id="PIRSR600888-1"/>
    </source>
</evidence>
<reference evidence="3 4" key="1">
    <citation type="submission" date="2012-06" db="EMBL/GenBank/DDBJ databases">
        <title>Finished chromosome of genome of Oscillatoria acuminata PCC 6304.</title>
        <authorList>
            <consortium name="US DOE Joint Genome Institute"/>
            <person name="Gugger M."/>
            <person name="Coursin T."/>
            <person name="Rippka R."/>
            <person name="Tandeau De Marsac N."/>
            <person name="Huntemann M."/>
            <person name="Wei C.-L."/>
            <person name="Han J."/>
            <person name="Detter J.C."/>
            <person name="Han C."/>
            <person name="Tapia R."/>
            <person name="Davenport K."/>
            <person name="Daligault H."/>
            <person name="Erkkila T."/>
            <person name="Gu W."/>
            <person name="Munk A.C.C."/>
            <person name="Teshima H."/>
            <person name="Xu Y."/>
            <person name="Chain P."/>
            <person name="Chen A."/>
            <person name="Krypides N."/>
            <person name="Mavromatis K."/>
            <person name="Markowitz V."/>
            <person name="Szeto E."/>
            <person name="Ivanova N."/>
            <person name="Mikhailova N."/>
            <person name="Ovchinnikova G."/>
            <person name="Pagani I."/>
            <person name="Pati A."/>
            <person name="Goodwin L."/>
            <person name="Peters L."/>
            <person name="Pitluck S."/>
            <person name="Woyke T."/>
            <person name="Kerfeld C."/>
        </authorList>
    </citation>
    <scope>NUCLEOTIDE SEQUENCE [LARGE SCALE GENOMIC DNA]</scope>
    <source>
        <strain evidence="3 4">PCC 6304</strain>
    </source>
</reference>
<accession>K9TJR0</accession>
<keyword evidence="4" id="KW-1185">Reference proteome</keyword>
<dbReference type="EMBL" id="CP003607">
    <property type="protein sequence ID" value="AFY83097.1"/>
    <property type="molecule type" value="Genomic_DNA"/>
</dbReference>
<dbReference type="PATRIC" id="fig|56110.3.peg.4245"/>
<dbReference type="RefSeq" id="WP_015149726.1">
    <property type="nucleotide sequence ID" value="NC_019693.1"/>
</dbReference>
<dbReference type="GO" id="GO:0019305">
    <property type="term" value="P:dTDP-rhamnose biosynthetic process"/>
    <property type="evidence" value="ECO:0007669"/>
    <property type="project" value="TreeGrafter"/>
</dbReference>
<dbReference type="Gene3D" id="2.60.120.10">
    <property type="entry name" value="Jelly Rolls"/>
    <property type="match status" value="1"/>
</dbReference>
<dbReference type="eggNOG" id="COG1898">
    <property type="taxonomic scope" value="Bacteria"/>
</dbReference>
<name>K9TJR0_9CYAN</name>
<dbReference type="PANTHER" id="PTHR21047:SF2">
    <property type="entry name" value="THYMIDINE DIPHOSPHO-4-KETO-RHAMNOSE 3,5-EPIMERASE"/>
    <property type="match status" value="1"/>
</dbReference>
<dbReference type="Proteomes" id="UP000010367">
    <property type="component" value="Chromosome"/>
</dbReference>